<accession>A0A4V3SAR3</accession>
<dbReference type="Proteomes" id="UP000310200">
    <property type="component" value="Unassembled WGS sequence"/>
</dbReference>
<name>A0A4V3SAR3_9HYME</name>
<comment type="caution">
    <text evidence="1">The sequence shown here is derived from an EMBL/GenBank/DDBJ whole genome shotgun (WGS) entry which is preliminary data.</text>
</comment>
<protein>
    <submittedName>
        <fullName evidence="1">Uncharacterized protein</fullName>
    </submittedName>
</protein>
<evidence type="ECO:0000313" key="2">
    <source>
        <dbReference type="Proteomes" id="UP000310200"/>
    </source>
</evidence>
<reference evidence="1 2" key="1">
    <citation type="journal article" date="2019" name="Philos. Trans. R. Soc. Lond., B, Biol. Sci.">
        <title>Ant behaviour and brain gene expression of defending hosts depend on the ecological success of the intruding social parasite.</title>
        <authorList>
            <person name="Kaur R."/>
            <person name="Stoldt M."/>
            <person name="Jongepier E."/>
            <person name="Feldmeyer B."/>
            <person name="Menzel F."/>
            <person name="Bornberg-Bauer E."/>
            <person name="Foitzik S."/>
        </authorList>
    </citation>
    <scope>NUCLEOTIDE SEQUENCE [LARGE SCALE GENOMIC DNA]</scope>
    <source>
        <tissue evidence="1">Whole body</tissue>
    </source>
</reference>
<sequence>MKTKMLRHLLVDSVGGDVVDDDDDDYAKQPDNTFKAVCSRIRPLMREFLHTHVTPREHCFQRVIAWCSPEWRERTRQIFCVLRAMRRACFYDERSDAMLHQIAQERRLIMLNHQLRFHACGTSEPATFAFTKSSPVHRQL</sequence>
<evidence type="ECO:0000313" key="1">
    <source>
        <dbReference type="EMBL" id="TGZ50054.1"/>
    </source>
</evidence>
<keyword evidence="2" id="KW-1185">Reference proteome</keyword>
<gene>
    <name evidence="1" type="ORF">DBV15_00844</name>
</gene>
<dbReference type="AlphaFoldDB" id="A0A4V3SAR3"/>
<dbReference type="EMBL" id="QBLH01002024">
    <property type="protein sequence ID" value="TGZ50054.1"/>
    <property type="molecule type" value="Genomic_DNA"/>
</dbReference>
<proteinExistence type="predicted"/>
<organism evidence="1 2">
    <name type="scientific">Temnothorax longispinosus</name>
    <dbReference type="NCBI Taxonomy" id="300112"/>
    <lineage>
        <taxon>Eukaryota</taxon>
        <taxon>Metazoa</taxon>
        <taxon>Ecdysozoa</taxon>
        <taxon>Arthropoda</taxon>
        <taxon>Hexapoda</taxon>
        <taxon>Insecta</taxon>
        <taxon>Pterygota</taxon>
        <taxon>Neoptera</taxon>
        <taxon>Endopterygota</taxon>
        <taxon>Hymenoptera</taxon>
        <taxon>Apocrita</taxon>
        <taxon>Aculeata</taxon>
        <taxon>Formicoidea</taxon>
        <taxon>Formicidae</taxon>
        <taxon>Myrmicinae</taxon>
        <taxon>Temnothorax</taxon>
    </lineage>
</organism>